<evidence type="ECO:0000313" key="1">
    <source>
        <dbReference type="EMBL" id="ORY87013.1"/>
    </source>
</evidence>
<dbReference type="Proteomes" id="UP000193685">
    <property type="component" value="Unassembled WGS sequence"/>
</dbReference>
<dbReference type="AlphaFoldDB" id="A0A1Y2FSP4"/>
<dbReference type="GeneID" id="63787501"/>
<evidence type="ECO:0000313" key="2">
    <source>
        <dbReference type="Proteomes" id="UP000193685"/>
    </source>
</evidence>
<sequence>MIYKLLEDVKKLQPPRVSIAPTIFLHTLFWRDKMHFTLVQLTTLALLGLSASAAPAPDGGPFVNSVRPVAGAPGEYSGAAPVPAPIVPVPAATAQAAVVQAASDAPPAFVGDGPQPAVLYNPANDDSARVQAAAAAAAAASTPVAIAPIAPAAPASAAGGVINPQTLVQPAPNAAPVGDASAIVRAAAASANAIAAAAAVAAAASQVAGKPQALTTTAVAQPRVSTAATSSTRSVRTVNMTTTLCSACGVPTATVVANAPVVFTGAASSVKASQGRLSVMVGLAVGAIAASGLFL</sequence>
<gene>
    <name evidence="1" type="ORF">BCR37DRAFT_390731</name>
</gene>
<reference evidence="1 2" key="1">
    <citation type="submission" date="2016-07" db="EMBL/GenBank/DDBJ databases">
        <title>Pervasive Adenine N6-methylation of Active Genes in Fungi.</title>
        <authorList>
            <consortium name="DOE Joint Genome Institute"/>
            <person name="Mondo S.J."/>
            <person name="Dannebaum R.O."/>
            <person name="Kuo R.C."/>
            <person name="Labutti K."/>
            <person name="Haridas S."/>
            <person name="Kuo A."/>
            <person name="Salamov A."/>
            <person name="Ahrendt S.R."/>
            <person name="Lipzen A."/>
            <person name="Sullivan W."/>
            <person name="Andreopoulos W.B."/>
            <person name="Clum A."/>
            <person name="Lindquist E."/>
            <person name="Daum C."/>
            <person name="Ramamoorthy G.K."/>
            <person name="Gryganskyi A."/>
            <person name="Culley D."/>
            <person name="Magnuson J.K."/>
            <person name="James T.Y."/>
            <person name="O'Malley M.A."/>
            <person name="Stajich J.E."/>
            <person name="Spatafora J.W."/>
            <person name="Visel A."/>
            <person name="Grigoriev I.V."/>
        </authorList>
    </citation>
    <scope>NUCLEOTIDE SEQUENCE [LARGE SCALE GENOMIC DNA]</scope>
    <source>
        <strain evidence="1 2">12-1054</strain>
    </source>
</reference>
<accession>A0A1Y2FSP4</accession>
<dbReference type="EMBL" id="MCFI01000002">
    <property type="protein sequence ID" value="ORY87013.1"/>
    <property type="molecule type" value="Genomic_DNA"/>
</dbReference>
<protein>
    <submittedName>
        <fullName evidence="1">Uncharacterized protein</fullName>
    </submittedName>
</protein>
<comment type="caution">
    <text evidence="1">The sequence shown here is derived from an EMBL/GenBank/DDBJ whole genome shotgun (WGS) entry which is preliminary data.</text>
</comment>
<proteinExistence type="predicted"/>
<keyword evidence="2" id="KW-1185">Reference proteome</keyword>
<name>A0A1Y2FSP4_PROLT</name>
<dbReference type="RefSeq" id="XP_040727869.1">
    <property type="nucleotide sequence ID" value="XM_040870902.1"/>
</dbReference>
<organism evidence="1 2">
    <name type="scientific">Protomyces lactucae-debilis</name>
    <dbReference type="NCBI Taxonomy" id="2754530"/>
    <lineage>
        <taxon>Eukaryota</taxon>
        <taxon>Fungi</taxon>
        <taxon>Dikarya</taxon>
        <taxon>Ascomycota</taxon>
        <taxon>Taphrinomycotina</taxon>
        <taxon>Taphrinomycetes</taxon>
        <taxon>Taphrinales</taxon>
        <taxon>Protomycetaceae</taxon>
        <taxon>Protomyces</taxon>
    </lineage>
</organism>